<protein>
    <recommendedName>
        <fullName evidence="4">Alkaline shock family protein YloU</fullName>
    </recommendedName>
</protein>
<evidence type="ECO:0000313" key="3">
    <source>
        <dbReference type="Proteomes" id="UP001555826"/>
    </source>
</evidence>
<reference evidence="2 3" key="1">
    <citation type="submission" date="2024-07" db="EMBL/GenBank/DDBJ databases">
        <authorList>
            <person name="Thanompreechachai J."/>
            <person name="Duangmal K."/>
        </authorList>
    </citation>
    <scope>NUCLEOTIDE SEQUENCE [LARGE SCALE GENOMIC DNA]</scope>
    <source>
        <strain evidence="2 3">KCTC 19886</strain>
    </source>
</reference>
<keyword evidence="1" id="KW-0472">Membrane</keyword>
<dbReference type="RefSeq" id="WP_367640373.1">
    <property type="nucleotide sequence ID" value="NZ_JBFNQN010000016.1"/>
</dbReference>
<feature type="transmembrane region" description="Helical" evidence="1">
    <location>
        <begin position="12"/>
        <end position="36"/>
    </location>
</feature>
<accession>A0ABV3PBZ9</accession>
<keyword evidence="3" id="KW-1185">Reference proteome</keyword>
<keyword evidence="1" id="KW-1133">Transmembrane helix</keyword>
<organism evidence="2 3">
    <name type="scientific">Kineococcus endophyticus</name>
    <dbReference type="NCBI Taxonomy" id="1181883"/>
    <lineage>
        <taxon>Bacteria</taxon>
        <taxon>Bacillati</taxon>
        <taxon>Actinomycetota</taxon>
        <taxon>Actinomycetes</taxon>
        <taxon>Kineosporiales</taxon>
        <taxon>Kineosporiaceae</taxon>
        <taxon>Kineococcus</taxon>
    </lineage>
</organism>
<evidence type="ECO:0000313" key="2">
    <source>
        <dbReference type="EMBL" id="MEW9267154.1"/>
    </source>
</evidence>
<comment type="caution">
    <text evidence="2">The sequence shown here is derived from an EMBL/GenBank/DDBJ whole genome shotgun (WGS) entry which is preliminary data.</text>
</comment>
<feature type="transmembrane region" description="Helical" evidence="1">
    <location>
        <begin position="56"/>
        <end position="79"/>
    </location>
</feature>
<dbReference type="Proteomes" id="UP001555826">
    <property type="component" value="Unassembled WGS sequence"/>
</dbReference>
<keyword evidence="1" id="KW-0812">Transmembrane</keyword>
<sequence length="191" mass="20096">MSRKVLGLDRFLTFLLGLVLLVGGAAAIAWWGGWLAQVFPGVGDRLGSGAGDAVRAGWFAAAAAAAAVVLAVLALWWLLAHLPRRGTEDLTLAGSDSAGRLRLDADAPARTAADLLATQPGVRGAKGRTITDRGEVVLELRATCEPTADLHEVAAAANRISAQTRRVLGREDVHGRVVLSIARHDRSSRVR</sequence>
<dbReference type="EMBL" id="JBFNQN010000016">
    <property type="protein sequence ID" value="MEW9267154.1"/>
    <property type="molecule type" value="Genomic_DNA"/>
</dbReference>
<evidence type="ECO:0000256" key="1">
    <source>
        <dbReference type="SAM" id="Phobius"/>
    </source>
</evidence>
<gene>
    <name evidence="2" type="ORF">AB1207_20575</name>
</gene>
<evidence type="ECO:0008006" key="4">
    <source>
        <dbReference type="Google" id="ProtNLM"/>
    </source>
</evidence>
<proteinExistence type="predicted"/>
<name>A0ABV3PBZ9_9ACTN</name>